<dbReference type="InParanoid" id="A0A1Y2PDB8"/>
<evidence type="ECO:0000313" key="2">
    <source>
        <dbReference type="EMBL" id="OSY87729.1"/>
    </source>
</evidence>
<keyword evidence="1" id="KW-0472">Membrane</keyword>
<protein>
    <submittedName>
        <fullName evidence="2">Uncharacterized protein</fullName>
    </submittedName>
</protein>
<reference evidence="2 3" key="1">
    <citation type="submission" date="2015-03" db="EMBL/GenBank/DDBJ databases">
        <title>Genome sequence of Tenacibaculum sp. S2-2, isolated from intestinal microbiota of sea cucumber, Apostichopus japonicas.</title>
        <authorList>
            <person name="Shao Z."/>
            <person name="Wang L."/>
            <person name="Li X."/>
        </authorList>
    </citation>
    <scope>NUCLEOTIDE SEQUENCE [LARGE SCALE GENOMIC DNA]</scope>
    <source>
        <strain evidence="2 3">S2-2</strain>
    </source>
</reference>
<evidence type="ECO:0000256" key="1">
    <source>
        <dbReference type="SAM" id="Phobius"/>
    </source>
</evidence>
<dbReference type="STRING" id="1635173.WH52_09885"/>
<evidence type="ECO:0000313" key="3">
    <source>
        <dbReference type="Proteomes" id="UP000194221"/>
    </source>
</evidence>
<comment type="caution">
    <text evidence="2">The sequence shown here is derived from an EMBL/GenBank/DDBJ whole genome shotgun (WGS) entry which is preliminary data.</text>
</comment>
<sequence length="79" mass="8821">MSKPKTIETGVKQILILLGLLIASPLVVSFGVKALRVYKESPENIIAYILLTLGTLLVLFTVYYGFRTFKTLLDILFNS</sequence>
<dbReference type="Pfam" id="PF19589">
    <property type="entry name" value="DUF6095"/>
    <property type="match status" value="1"/>
</dbReference>
<accession>A0A1Y2PDB8</accession>
<organism evidence="2 3">
    <name type="scientific">Tenacibaculum holothuriorum</name>
    <dbReference type="NCBI Taxonomy" id="1635173"/>
    <lineage>
        <taxon>Bacteria</taxon>
        <taxon>Pseudomonadati</taxon>
        <taxon>Bacteroidota</taxon>
        <taxon>Flavobacteriia</taxon>
        <taxon>Flavobacteriales</taxon>
        <taxon>Flavobacteriaceae</taxon>
        <taxon>Tenacibaculum</taxon>
    </lineage>
</organism>
<gene>
    <name evidence="2" type="ORF">WH52_09885</name>
</gene>
<proteinExistence type="predicted"/>
<dbReference type="Proteomes" id="UP000194221">
    <property type="component" value="Unassembled WGS sequence"/>
</dbReference>
<keyword evidence="1" id="KW-1133">Transmembrane helix</keyword>
<feature type="transmembrane region" description="Helical" evidence="1">
    <location>
        <begin position="45"/>
        <end position="66"/>
    </location>
</feature>
<dbReference type="EMBL" id="LAPZ01000007">
    <property type="protein sequence ID" value="OSY87729.1"/>
    <property type="molecule type" value="Genomic_DNA"/>
</dbReference>
<keyword evidence="3" id="KW-1185">Reference proteome</keyword>
<dbReference type="InterPro" id="IPR046077">
    <property type="entry name" value="DUF6095"/>
</dbReference>
<keyword evidence="1" id="KW-0812">Transmembrane</keyword>
<name>A0A1Y2PDB8_9FLAO</name>
<dbReference type="AlphaFoldDB" id="A0A1Y2PDB8"/>
<dbReference type="RefSeq" id="WP_086030793.1">
    <property type="nucleotide sequence ID" value="NZ_LAPZ01000007.1"/>
</dbReference>